<dbReference type="RefSeq" id="WP_071645461.1">
    <property type="nucleotide sequence ID" value="NZ_MJEL01000009.1"/>
</dbReference>
<gene>
    <name evidence="1" type="ORF">B6N72_07530</name>
    <name evidence="2" type="ORF">CI531_19910</name>
</gene>
<proteinExistence type="predicted"/>
<dbReference type="Pfam" id="PF23793">
    <property type="entry name" value="LysC"/>
    <property type="match status" value="1"/>
</dbReference>
<accession>A0A5U6BLC9</accession>
<dbReference type="EMBL" id="AAGIGS010000003">
    <property type="protein sequence ID" value="EBO3621502.1"/>
    <property type="molecule type" value="Genomic_DNA"/>
</dbReference>
<evidence type="ECO:0000313" key="1">
    <source>
        <dbReference type="EMBL" id="EBO3621502.1"/>
    </source>
</evidence>
<dbReference type="AlphaFoldDB" id="A0A5U6BLC9"/>
<organism evidence="2">
    <name type="scientific">Salmonella enterica</name>
    <name type="common">Salmonella choleraesuis</name>
    <dbReference type="NCBI Taxonomy" id="28901"/>
    <lineage>
        <taxon>Bacteria</taxon>
        <taxon>Pseudomonadati</taxon>
        <taxon>Pseudomonadota</taxon>
        <taxon>Gammaproteobacteria</taxon>
        <taxon>Enterobacterales</taxon>
        <taxon>Enterobacteriaceae</taxon>
        <taxon>Salmonella</taxon>
    </lineage>
</organism>
<protein>
    <recommendedName>
        <fullName evidence="3">Peptidase</fullName>
    </recommendedName>
</protein>
<evidence type="ECO:0000313" key="2">
    <source>
        <dbReference type="EMBL" id="EBT2270746.1"/>
    </source>
</evidence>
<reference evidence="2" key="1">
    <citation type="submission" date="2018-07" db="EMBL/GenBank/DDBJ databases">
        <authorList>
            <consortium name="PulseNet: The National Subtyping Network for Foodborne Disease Surveillance"/>
            <person name="Tarr C.L."/>
            <person name="Trees E."/>
            <person name="Katz L.S."/>
            <person name="Carleton-Romer H.A."/>
            <person name="Stroika S."/>
            <person name="Kucerova Z."/>
            <person name="Roache K.F."/>
            <person name="Sabol A.L."/>
            <person name="Besser J."/>
            <person name="Gerner-Smidt P."/>
        </authorList>
    </citation>
    <scope>NUCLEOTIDE SEQUENCE</scope>
    <source>
        <strain evidence="1">PNUSAS009482</strain>
        <strain evidence="2">PNUSAS018280</strain>
    </source>
</reference>
<name>A0A5U6BLC9_SALER</name>
<comment type="caution">
    <text evidence="2">The sequence shown here is derived from an EMBL/GenBank/DDBJ whole genome shotgun (WGS) entry which is preliminary data.</text>
</comment>
<sequence length="88" mass="9429">MWLVACGTPSTVYVSEPPVPLPAEWLADCVPPPLPEPFTFGASVDYNLQLLAVIKNCNVDKALIREAEAAQQHEFSGVAGTAHQPLAE</sequence>
<evidence type="ECO:0008006" key="3">
    <source>
        <dbReference type="Google" id="ProtNLM"/>
    </source>
</evidence>
<dbReference type="InterPro" id="IPR058979">
    <property type="entry name" value="LysC-like"/>
</dbReference>
<dbReference type="EMBL" id="AAGYBI010000041">
    <property type="protein sequence ID" value="EBT2270746.1"/>
    <property type="molecule type" value="Genomic_DNA"/>
</dbReference>